<evidence type="ECO:0000313" key="2">
    <source>
        <dbReference type="Proteomes" id="UP000001137"/>
    </source>
</evidence>
<dbReference type="AlphaFoldDB" id="A8M9N1"/>
<dbReference type="PANTHER" id="PTHR33202:SF7">
    <property type="entry name" value="FERRIC UPTAKE REGULATION PROTEIN"/>
    <property type="match status" value="1"/>
</dbReference>
<proteinExistence type="predicted"/>
<dbReference type="HOGENOM" id="CLU_096072_4_4_2"/>
<dbReference type="STRING" id="397948.Cmaq_0058"/>
<protein>
    <submittedName>
        <fullName evidence="1">Ferric uptake regulator, Fur family</fullName>
    </submittedName>
</protein>
<dbReference type="RefSeq" id="WP_012185132.1">
    <property type="nucleotide sequence ID" value="NC_009954.1"/>
</dbReference>
<dbReference type="GO" id="GO:0000976">
    <property type="term" value="F:transcription cis-regulatory region binding"/>
    <property type="evidence" value="ECO:0007669"/>
    <property type="project" value="TreeGrafter"/>
</dbReference>
<dbReference type="SUPFAM" id="SSF46785">
    <property type="entry name" value="Winged helix' DNA-binding domain"/>
    <property type="match status" value="1"/>
</dbReference>
<dbReference type="InterPro" id="IPR036390">
    <property type="entry name" value="WH_DNA-bd_sf"/>
</dbReference>
<dbReference type="Proteomes" id="UP000001137">
    <property type="component" value="Chromosome"/>
</dbReference>
<dbReference type="PANTHER" id="PTHR33202">
    <property type="entry name" value="ZINC UPTAKE REGULATION PROTEIN"/>
    <property type="match status" value="1"/>
</dbReference>
<dbReference type="GeneID" id="5710182"/>
<keyword evidence="2" id="KW-1185">Reference proteome</keyword>
<reference evidence="1 2" key="1">
    <citation type="submission" date="2007-10" db="EMBL/GenBank/DDBJ databases">
        <title>Complete sequence of Caldivirga maquilingensis IC-167.</title>
        <authorList>
            <consortium name="US DOE Joint Genome Institute"/>
            <person name="Copeland A."/>
            <person name="Lucas S."/>
            <person name="Lapidus A."/>
            <person name="Barry K."/>
            <person name="Glavina del Rio T."/>
            <person name="Dalin E."/>
            <person name="Tice H."/>
            <person name="Pitluck S."/>
            <person name="Saunders E."/>
            <person name="Brettin T."/>
            <person name="Bruce D."/>
            <person name="Detter J.C."/>
            <person name="Han C."/>
            <person name="Schmutz J."/>
            <person name="Larimer F."/>
            <person name="Land M."/>
            <person name="Hauser L."/>
            <person name="Kyrpides N."/>
            <person name="Ivanova N."/>
            <person name="Biddle J.F."/>
            <person name="Zhang Z."/>
            <person name="Fitz-Gibbon S.T."/>
            <person name="Lowe T.M."/>
            <person name="Saltikov C."/>
            <person name="House C.H."/>
            <person name="Richardson P."/>
        </authorList>
    </citation>
    <scope>NUCLEOTIDE SEQUENCE [LARGE SCALE GENOMIC DNA]</scope>
    <source>
        <strain evidence="2">ATCC 700844 / DSM 13496 / JCM 10307 / IC-167</strain>
    </source>
</reference>
<dbReference type="GO" id="GO:0008270">
    <property type="term" value="F:zinc ion binding"/>
    <property type="evidence" value="ECO:0007669"/>
    <property type="project" value="TreeGrafter"/>
</dbReference>
<dbReference type="KEGG" id="cma:Cmaq_0058"/>
<dbReference type="Pfam" id="PF01475">
    <property type="entry name" value="FUR"/>
    <property type="match status" value="1"/>
</dbReference>
<dbReference type="Gene3D" id="1.10.10.10">
    <property type="entry name" value="Winged helix-like DNA-binding domain superfamily/Winged helix DNA-binding domain"/>
    <property type="match status" value="1"/>
</dbReference>
<evidence type="ECO:0000313" key="1">
    <source>
        <dbReference type="EMBL" id="ABW00912.1"/>
    </source>
</evidence>
<gene>
    <name evidence="1" type="ordered locus">Cmaq_0058</name>
</gene>
<dbReference type="InterPro" id="IPR002481">
    <property type="entry name" value="FUR"/>
</dbReference>
<dbReference type="GO" id="GO:0003700">
    <property type="term" value="F:DNA-binding transcription factor activity"/>
    <property type="evidence" value="ECO:0007669"/>
    <property type="project" value="InterPro"/>
</dbReference>
<dbReference type="GO" id="GO:0045892">
    <property type="term" value="P:negative regulation of DNA-templated transcription"/>
    <property type="evidence" value="ECO:0007669"/>
    <property type="project" value="TreeGrafter"/>
</dbReference>
<dbReference type="CDD" id="cd07153">
    <property type="entry name" value="Fur_like"/>
    <property type="match status" value="1"/>
</dbReference>
<accession>A8M9N1</accession>
<dbReference type="EMBL" id="CP000852">
    <property type="protein sequence ID" value="ABW00912.1"/>
    <property type="molecule type" value="Genomic_DNA"/>
</dbReference>
<dbReference type="eggNOG" id="arCOG01868">
    <property type="taxonomic scope" value="Archaea"/>
</dbReference>
<dbReference type="GO" id="GO:1900376">
    <property type="term" value="P:regulation of secondary metabolite biosynthetic process"/>
    <property type="evidence" value="ECO:0007669"/>
    <property type="project" value="TreeGrafter"/>
</dbReference>
<name>A8M9N1_CALMQ</name>
<dbReference type="InterPro" id="IPR036388">
    <property type="entry name" value="WH-like_DNA-bd_sf"/>
</dbReference>
<sequence length="134" mass="15112">MSEDLANLLRSRGLKVTPQRIAILKLLSSGGHYTIEHVHDKLRDIEPGISISTVYNTLSTLTRLGVLRSFEANGKTWYEIAKHPHLNVICENTGQIIDIDVDLTWIMDELMRRGIKVKDLNIIVNGDCSKMEGK</sequence>
<dbReference type="OrthoDB" id="21318at2157"/>
<organism evidence="1 2">
    <name type="scientific">Caldivirga maquilingensis (strain ATCC 700844 / DSM 13496 / JCM 10307 / IC-167)</name>
    <dbReference type="NCBI Taxonomy" id="397948"/>
    <lineage>
        <taxon>Archaea</taxon>
        <taxon>Thermoproteota</taxon>
        <taxon>Thermoprotei</taxon>
        <taxon>Thermoproteales</taxon>
        <taxon>Thermoproteaceae</taxon>
        <taxon>Caldivirga</taxon>
    </lineage>
</organism>